<comment type="caution">
    <text evidence="5">The sequence shown here is derived from an EMBL/GenBank/DDBJ whole genome shotgun (WGS) entry which is preliminary data.</text>
</comment>
<gene>
    <name evidence="5" type="ORF">PDIGIT_LOCUS13081</name>
</gene>
<name>A0A9W4USF7_9PLEO</name>
<dbReference type="Proteomes" id="UP001152607">
    <property type="component" value="Unassembled WGS sequence"/>
</dbReference>
<evidence type="ECO:0000256" key="1">
    <source>
        <dbReference type="ARBA" id="ARBA00010088"/>
    </source>
</evidence>
<sequence>MIAFSLSLPTLLVAAVAQAELSFETKPRKTLEKSINWGQCSPELEESNGANVTIQCACLAVPLDYTNHSNKATIDLELLRVPALRGPNKGSILLNFGGPGGDGRHSLANTSTQYSVASNYVHDLIAFDPRGTVNTLRTSCMNNEENSVFTAKYPMFSNVSDVQLSHHWVGSEILANACYKNMSNFGHLIGTGTTARDLMSVVDALGEDGLLRFWGISYGTVLGATVAAMFPDRMDKLVLDAVVNAHEYYNGYEFEYLTKADAALSGFFEGCIGNASNCALANGNATAAQLENQFYEYLWNIKVNPWLFNGNASIDYVTLKDYMLEAIYAPESWPATAIALDGLYKGNATALIKASIGTSMSEEGTPNAMFAIRCSDKRVEEKSRNHLFQISREKYTLSNIAGDTDGFQEMACAHWRMPSKELYEGDLFHVTTKNPVLFIGNTYDPVTPVESARNMSAAFYGSVTLEHFGYGHSSFAQQSACTFRAIRAYFNEGQLPPVNSTCIPDVTLFSGLGIDHVIAIVDKSE</sequence>
<organism evidence="5 6">
    <name type="scientific">Periconia digitata</name>
    <dbReference type="NCBI Taxonomy" id="1303443"/>
    <lineage>
        <taxon>Eukaryota</taxon>
        <taxon>Fungi</taxon>
        <taxon>Dikarya</taxon>
        <taxon>Ascomycota</taxon>
        <taxon>Pezizomycotina</taxon>
        <taxon>Dothideomycetes</taxon>
        <taxon>Pleosporomycetidae</taxon>
        <taxon>Pleosporales</taxon>
        <taxon>Massarineae</taxon>
        <taxon>Periconiaceae</taxon>
        <taxon>Periconia</taxon>
    </lineage>
</organism>
<accession>A0A9W4USF7</accession>
<dbReference type="Pfam" id="PF08386">
    <property type="entry name" value="Abhydrolase_4"/>
    <property type="match status" value="1"/>
</dbReference>
<feature type="chain" id="PRO_5040944959" description="Peptidase S33 tripeptidyl aminopeptidase-like C-terminal domain-containing protein" evidence="3">
    <location>
        <begin position="20"/>
        <end position="525"/>
    </location>
</feature>
<dbReference type="Gene3D" id="3.40.50.1820">
    <property type="entry name" value="alpha/beta hydrolase"/>
    <property type="match status" value="1"/>
</dbReference>
<reference evidence="5" key="1">
    <citation type="submission" date="2023-01" db="EMBL/GenBank/DDBJ databases">
        <authorList>
            <person name="Van Ghelder C."/>
            <person name="Rancurel C."/>
        </authorList>
    </citation>
    <scope>NUCLEOTIDE SEQUENCE</scope>
    <source>
        <strain evidence="5">CNCM I-4278</strain>
    </source>
</reference>
<feature type="domain" description="Peptidase S33 tripeptidyl aminopeptidase-like C-terminal" evidence="4">
    <location>
        <begin position="408"/>
        <end position="502"/>
    </location>
</feature>
<evidence type="ECO:0000313" key="6">
    <source>
        <dbReference type="Proteomes" id="UP001152607"/>
    </source>
</evidence>
<dbReference type="SUPFAM" id="SSF53474">
    <property type="entry name" value="alpha/beta-Hydrolases"/>
    <property type="match status" value="1"/>
</dbReference>
<keyword evidence="6" id="KW-1185">Reference proteome</keyword>
<dbReference type="InterPro" id="IPR051601">
    <property type="entry name" value="Serine_prot/Carboxylest_S33"/>
</dbReference>
<keyword evidence="3" id="KW-0732">Signal</keyword>
<dbReference type="OrthoDB" id="425534at2759"/>
<dbReference type="EMBL" id="CAOQHR010000009">
    <property type="protein sequence ID" value="CAI6339917.1"/>
    <property type="molecule type" value="Genomic_DNA"/>
</dbReference>
<keyword evidence="2" id="KW-0378">Hydrolase</keyword>
<dbReference type="InterPro" id="IPR013595">
    <property type="entry name" value="Pept_S33_TAP-like_C"/>
</dbReference>
<evidence type="ECO:0000256" key="3">
    <source>
        <dbReference type="SAM" id="SignalP"/>
    </source>
</evidence>
<feature type="signal peptide" evidence="3">
    <location>
        <begin position="1"/>
        <end position="19"/>
    </location>
</feature>
<evidence type="ECO:0000256" key="2">
    <source>
        <dbReference type="ARBA" id="ARBA00022801"/>
    </source>
</evidence>
<evidence type="ECO:0000259" key="4">
    <source>
        <dbReference type="Pfam" id="PF08386"/>
    </source>
</evidence>
<comment type="similarity">
    <text evidence="1">Belongs to the peptidase S33 family.</text>
</comment>
<proteinExistence type="inferred from homology"/>
<protein>
    <recommendedName>
        <fullName evidence="4">Peptidase S33 tripeptidyl aminopeptidase-like C-terminal domain-containing protein</fullName>
    </recommendedName>
</protein>
<dbReference type="InterPro" id="IPR029058">
    <property type="entry name" value="AB_hydrolase_fold"/>
</dbReference>
<dbReference type="AlphaFoldDB" id="A0A9W4USF7"/>
<dbReference type="PANTHER" id="PTHR43248">
    <property type="entry name" value="2-SUCCINYL-6-HYDROXY-2,4-CYCLOHEXADIENE-1-CARBOXYLATE SYNTHASE"/>
    <property type="match status" value="1"/>
</dbReference>
<evidence type="ECO:0000313" key="5">
    <source>
        <dbReference type="EMBL" id="CAI6339917.1"/>
    </source>
</evidence>
<dbReference type="PANTHER" id="PTHR43248:SF25">
    <property type="entry name" value="AB HYDROLASE-1 DOMAIN-CONTAINING PROTEIN-RELATED"/>
    <property type="match status" value="1"/>
</dbReference>
<dbReference type="GO" id="GO:0016787">
    <property type="term" value="F:hydrolase activity"/>
    <property type="evidence" value="ECO:0007669"/>
    <property type="project" value="UniProtKB-KW"/>
</dbReference>